<dbReference type="EMBL" id="AODM01000058">
    <property type="protein sequence ID" value="EUJ48683.1"/>
    <property type="molecule type" value="Genomic_DNA"/>
</dbReference>
<name>W7DSM9_9LIST</name>
<dbReference type="RefSeq" id="WP_036064689.1">
    <property type="nucleotide sequence ID" value="NZ_AODM01000058.1"/>
</dbReference>
<organism evidence="1 2">
    <name type="scientific">Listeria fleischmannii FSL S10-1203</name>
    <dbReference type="NCBI Taxonomy" id="1265822"/>
    <lineage>
        <taxon>Bacteria</taxon>
        <taxon>Bacillati</taxon>
        <taxon>Bacillota</taxon>
        <taxon>Bacilli</taxon>
        <taxon>Bacillales</taxon>
        <taxon>Listeriaceae</taxon>
        <taxon>Listeria</taxon>
    </lineage>
</organism>
<sequence>MSRFLIPIYFHDGETINEIMEADNAHEASFRIDLKYQNARDYTIMGAYELGVVDHLNQSNNAKEKLEPSLTICSVMLAEDFLRFASKSEEFSESVEEILDRYNIPSEVEINLSKRYFQERPIFLKEKIMSRDGNVIKEALHTVESCSMNPEKNSISLRLQPNIDT</sequence>
<reference evidence="1 2" key="1">
    <citation type="submission" date="2012-12" db="EMBL/GenBank/DDBJ databases">
        <title>Novel taxa of Listeriaceae from agricultural environments in the United States.</title>
        <authorList>
            <person name="den Bakker H.C."/>
            <person name="Allred A."/>
            <person name="Warchocki S."/>
            <person name="Wright E.M."/>
            <person name="Burrell A."/>
            <person name="Nightingale K.K."/>
            <person name="Kephart D."/>
            <person name="Wiedmann M."/>
        </authorList>
    </citation>
    <scope>NUCLEOTIDE SEQUENCE [LARGE SCALE GENOMIC DNA]</scope>
    <source>
        <strain evidence="1 2">FSL S10-1203</strain>
    </source>
</reference>
<gene>
    <name evidence="1" type="ORF">MCOL2_17097</name>
</gene>
<accession>W7DSM9</accession>
<dbReference type="PATRIC" id="fig|1265822.4.peg.3476"/>
<dbReference type="AlphaFoldDB" id="W7DSM9"/>
<proteinExistence type="predicted"/>
<evidence type="ECO:0000313" key="1">
    <source>
        <dbReference type="EMBL" id="EUJ48683.1"/>
    </source>
</evidence>
<comment type="caution">
    <text evidence="1">The sequence shown here is derived from an EMBL/GenBank/DDBJ whole genome shotgun (WGS) entry which is preliminary data.</text>
</comment>
<protein>
    <submittedName>
        <fullName evidence="1">Uncharacterized protein</fullName>
    </submittedName>
</protein>
<evidence type="ECO:0000313" key="2">
    <source>
        <dbReference type="Proteomes" id="UP000019241"/>
    </source>
</evidence>
<dbReference type="Proteomes" id="UP000019241">
    <property type="component" value="Unassembled WGS sequence"/>
</dbReference>